<protein>
    <submittedName>
        <fullName evidence="4">Transcription factor Adf-1-like</fullName>
    </submittedName>
</protein>
<evidence type="ECO:0000313" key="4">
    <source>
        <dbReference type="RefSeq" id="XP_030767854.1"/>
    </source>
</evidence>
<feature type="region of interest" description="Disordered" evidence="1">
    <location>
        <begin position="98"/>
        <end position="160"/>
    </location>
</feature>
<dbReference type="PANTHER" id="PTHR12243:SF67">
    <property type="entry name" value="COREPRESSOR OF PANGOLIN, ISOFORM A-RELATED"/>
    <property type="match status" value="1"/>
</dbReference>
<organism evidence="3 4">
    <name type="scientific">Sitophilus oryzae</name>
    <name type="common">Rice weevil</name>
    <name type="synonym">Curculio oryzae</name>
    <dbReference type="NCBI Taxonomy" id="7048"/>
    <lineage>
        <taxon>Eukaryota</taxon>
        <taxon>Metazoa</taxon>
        <taxon>Ecdysozoa</taxon>
        <taxon>Arthropoda</taxon>
        <taxon>Hexapoda</taxon>
        <taxon>Insecta</taxon>
        <taxon>Pterygota</taxon>
        <taxon>Neoptera</taxon>
        <taxon>Endopterygota</taxon>
        <taxon>Coleoptera</taxon>
        <taxon>Polyphaga</taxon>
        <taxon>Cucujiformia</taxon>
        <taxon>Curculionidae</taxon>
        <taxon>Dryophthorinae</taxon>
        <taxon>Sitophilus</taxon>
    </lineage>
</organism>
<dbReference type="FunCoup" id="A0A6J2YX87">
    <property type="interactions" value="66"/>
</dbReference>
<feature type="domain" description="MADF" evidence="2">
    <location>
        <begin position="5"/>
        <end position="94"/>
    </location>
</feature>
<dbReference type="InterPro" id="IPR006578">
    <property type="entry name" value="MADF-dom"/>
</dbReference>
<evidence type="ECO:0000259" key="2">
    <source>
        <dbReference type="PROSITE" id="PS51029"/>
    </source>
</evidence>
<name>A0A6J2YX87_SITOR</name>
<reference evidence="4" key="1">
    <citation type="submission" date="2025-08" db="UniProtKB">
        <authorList>
            <consortium name="RefSeq"/>
        </authorList>
    </citation>
    <scope>IDENTIFICATION</scope>
    <source>
        <tissue evidence="4">Gonads</tissue>
    </source>
</reference>
<accession>A0A6J2YX87</accession>
<dbReference type="RefSeq" id="XP_030767854.1">
    <property type="nucleotide sequence ID" value="XM_030911994.1"/>
</dbReference>
<dbReference type="Pfam" id="PF10545">
    <property type="entry name" value="MADF_DNA_bdg"/>
    <property type="match status" value="1"/>
</dbReference>
<keyword evidence="3" id="KW-1185">Reference proteome</keyword>
<dbReference type="GeneID" id="115891518"/>
<evidence type="ECO:0000313" key="3">
    <source>
        <dbReference type="Proteomes" id="UP000504635"/>
    </source>
</evidence>
<gene>
    <name evidence="4" type="primary">LOC115891518</name>
</gene>
<dbReference type="AlphaFoldDB" id="A0A6J2YX87"/>
<sequence length="264" mass="30771">MEDETLILLVQSYRELYDVSNKNYHNHQRRDSIWEEISKEIGYSVDECRRKWAALRDCYRKAQKSRRIKSGQAATSIKPWRLEKQMKFLKDFITDRRQTSNTCSQEDGGSEEVEEDPAKGRSPNSEILSNPNSPSVSNPSSSAVPKRPTQGYRPAGEVLQDYNEHKKIKKDTKNEGDYLHKYFLAAEDTVRTFPVQLQIEIKQKFSQLLHEYELKAFMLSQESLSVVHSTLPPHHNQLQYSQFDQSDTSLTPIQYDYLKEESDD</sequence>
<dbReference type="PANTHER" id="PTHR12243">
    <property type="entry name" value="MADF DOMAIN TRANSCRIPTION FACTOR"/>
    <property type="match status" value="1"/>
</dbReference>
<dbReference type="GO" id="GO:0006357">
    <property type="term" value="P:regulation of transcription by RNA polymerase II"/>
    <property type="evidence" value="ECO:0007669"/>
    <property type="project" value="TreeGrafter"/>
</dbReference>
<dbReference type="SMART" id="SM00595">
    <property type="entry name" value="MADF"/>
    <property type="match status" value="1"/>
</dbReference>
<dbReference type="GO" id="GO:0005634">
    <property type="term" value="C:nucleus"/>
    <property type="evidence" value="ECO:0007669"/>
    <property type="project" value="TreeGrafter"/>
</dbReference>
<dbReference type="GO" id="GO:0005667">
    <property type="term" value="C:transcription regulator complex"/>
    <property type="evidence" value="ECO:0007669"/>
    <property type="project" value="TreeGrafter"/>
</dbReference>
<dbReference type="KEGG" id="soy:115891518"/>
<dbReference type="InterPro" id="IPR039353">
    <property type="entry name" value="TF_Adf1"/>
</dbReference>
<dbReference type="PROSITE" id="PS51029">
    <property type="entry name" value="MADF"/>
    <property type="match status" value="1"/>
</dbReference>
<dbReference type="InParanoid" id="A0A6J2YX87"/>
<feature type="compositionally biased region" description="Low complexity" evidence="1">
    <location>
        <begin position="129"/>
        <end position="142"/>
    </location>
</feature>
<dbReference type="OrthoDB" id="6782718at2759"/>
<proteinExistence type="predicted"/>
<evidence type="ECO:0000256" key="1">
    <source>
        <dbReference type="SAM" id="MobiDB-lite"/>
    </source>
</evidence>
<dbReference type="Proteomes" id="UP000504635">
    <property type="component" value="Unplaced"/>
</dbReference>